<evidence type="ECO:0008006" key="3">
    <source>
        <dbReference type="Google" id="ProtNLM"/>
    </source>
</evidence>
<evidence type="ECO:0000313" key="1">
    <source>
        <dbReference type="EMBL" id="TSE11470.1"/>
    </source>
</evidence>
<dbReference type="OrthoDB" id="9800955at2"/>
<dbReference type="Proteomes" id="UP000318833">
    <property type="component" value="Unassembled WGS sequence"/>
</dbReference>
<dbReference type="InterPro" id="IPR029058">
    <property type="entry name" value="AB_hydrolase_fold"/>
</dbReference>
<accession>A0A554VS19</accession>
<sequence>MKNIIKYTLIFFLTIFLSGCENDDDTNSTGSGEAFVYFNIEDISVDRSKSEPVSVELRYEGPETDKDIEVLYTVNYPSENNAVEGADFILPKTGSFIIRKGKAISNVVLLQRVNDNEDAIQPRSLSIELQPKEGITIGNSSNFGSSINITLGTDNSSIVSEAPFIGEKKFSIVSGTSKVKIPYFSNREDIRDVNNDAIRRAIIVLHGSEHTAGKHYTRMMETAEMESNNLDTLLVVSPQFIGEEEIDQYTLDSEHSYWSGNWRIGNTSLDETTNPRTERVSSFTFMDSLMIKLSEYPNLKTIVLTGHSAGGQYINRYAAGSPIPDELNARGVDVSFIVNNPKTYVYMDNKRKVPGTENTFEVPSGVIIGQCPEYNEYRFGLDDLPTYLDAIGENVIRNRLPQRKVTYLVGQNDVDTDIDTSNICEAQLQGKNRFDRAHNYFDHLLDYYGPSIMDTQKMGVVIGVGHSSEGMYKSERGRKNTFRN</sequence>
<dbReference type="PANTHER" id="PTHR35560:SF3">
    <property type="entry name" value="PEPTIDASE S9 PROLYL OLIGOPEPTIDASE CATALYTIC DOMAIN-CONTAINING PROTEIN"/>
    <property type="match status" value="1"/>
</dbReference>
<dbReference type="RefSeq" id="WP_143915080.1">
    <property type="nucleotide sequence ID" value="NZ_CANMIK010000004.1"/>
</dbReference>
<dbReference type="PROSITE" id="PS51257">
    <property type="entry name" value="PROKAR_LIPOPROTEIN"/>
    <property type="match status" value="1"/>
</dbReference>
<proteinExistence type="predicted"/>
<organism evidence="1 2">
    <name type="scientific">Aquimarina algiphila</name>
    <dbReference type="NCBI Taxonomy" id="2047982"/>
    <lineage>
        <taxon>Bacteria</taxon>
        <taxon>Pseudomonadati</taxon>
        <taxon>Bacteroidota</taxon>
        <taxon>Flavobacteriia</taxon>
        <taxon>Flavobacteriales</taxon>
        <taxon>Flavobacteriaceae</taxon>
        <taxon>Aquimarina</taxon>
    </lineage>
</organism>
<gene>
    <name evidence="1" type="ORF">FOF46_00365</name>
</gene>
<dbReference type="PANTHER" id="PTHR35560">
    <property type="entry name" value="BLL0132 PROTEIN"/>
    <property type="match status" value="1"/>
</dbReference>
<evidence type="ECO:0000313" key="2">
    <source>
        <dbReference type="Proteomes" id="UP000318833"/>
    </source>
</evidence>
<dbReference type="EMBL" id="VLNR01000001">
    <property type="protein sequence ID" value="TSE11470.1"/>
    <property type="molecule type" value="Genomic_DNA"/>
</dbReference>
<dbReference type="Gene3D" id="3.40.50.1820">
    <property type="entry name" value="alpha/beta hydrolase"/>
    <property type="match status" value="1"/>
</dbReference>
<dbReference type="AlphaFoldDB" id="A0A554VS19"/>
<reference evidence="1 2" key="1">
    <citation type="submission" date="2019-07" db="EMBL/GenBank/DDBJ databases">
        <title>The draft genome sequence of Aquimarina algiphila M91.</title>
        <authorList>
            <person name="Meng X."/>
        </authorList>
    </citation>
    <scope>NUCLEOTIDE SEQUENCE [LARGE SCALE GENOMIC DNA]</scope>
    <source>
        <strain evidence="1 2">M91</strain>
    </source>
</reference>
<comment type="caution">
    <text evidence="1">The sequence shown here is derived from an EMBL/GenBank/DDBJ whole genome shotgun (WGS) entry which is preliminary data.</text>
</comment>
<name>A0A554VS19_9FLAO</name>
<protein>
    <recommendedName>
        <fullName evidence="3">Alpha/beta hydrolase</fullName>
    </recommendedName>
</protein>
<keyword evidence="2" id="KW-1185">Reference proteome</keyword>